<dbReference type="InterPro" id="IPR011006">
    <property type="entry name" value="CheY-like_superfamily"/>
</dbReference>
<evidence type="ECO:0000259" key="2">
    <source>
        <dbReference type="PROSITE" id="PS50110"/>
    </source>
</evidence>
<dbReference type="Proteomes" id="UP000253562">
    <property type="component" value="Unassembled WGS sequence"/>
</dbReference>
<evidence type="ECO:0000313" key="5">
    <source>
        <dbReference type="Proteomes" id="UP000253562"/>
    </source>
</evidence>
<reference evidence="4 5" key="1">
    <citation type="submission" date="2018-07" db="EMBL/GenBank/DDBJ databases">
        <title>Comparative genomes isolates from brazilian mangrove.</title>
        <authorList>
            <person name="De Araujo J.E."/>
            <person name="Taketani R.G."/>
            <person name="Silva M.C.P."/>
            <person name="Lourenco M.V."/>
            <person name="Oliveira V.M."/>
            <person name="Andreote F.D."/>
        </authorList>
    </citation>
    <scope>NUCLEOTIDE SEQUENCE [LARGE SCALE GENOMIC DNA]</scope>
    <source>
        <strain evidence="4 5">HEX PRIS-MGV</strain>
    </source>
</reference>
<evidence type="ECO:0000259" key="3">
    <source>
        <dbReference type="PROSITE" id="PS51833"/>
    </source>
</evidence>
<dbReference type="OrthoDB" id="220475at2"/>
<dbReference type="InterPro" id="IPR052340">
    <property type="entry name" value="RNase_Y/CdgJ"/>
</dbReference>
<dbReference type="AlphaFoldDB" id="A0A368KPQ1"/>
<evidence type="ECO:0000313" key="4">
    <source>
        <dbReference type="EMBL" id="RCS43275.1"/>
    </source>
</evidence>
<sequence>MKQKQLRALLVDDDSLTRLNLRFFLEKEGFVCEYAEDGREALWKMGTSEFDVVITDLKMPNMHGHALAIELLSIEPRPLISVLTGIPEPQIMRDLIIRGVDDVTLKSTNFIAYGAKVRAMVDLRRLKELKPATKPEPMATKTEQGPARQLPGRVKLGEGLAEVVQALPLSPRAIEVYRMAHEQEIECEEIAACVATDPSLTCEILRIGNSSAFNSTNEPITDMGELINRIGRRRIGELALAASASNVLKNLSSAFIDIGLARRRSMAARLVAEYLCSLQTFEVSPGVLVGAVMHCLGHVALSTAFPTEYAAMLAVVNEGGVPHISEATRRVFGGTQSELMSRLLRYWKVPEQLTFSLSQIERSYDDAIEHPERVRKDIELLKLSILIGWIACGRWEPHDIVEIPNPTVAKRLRLGDVCGLIDNVRQELQRTASPAKSPEVTQRMQVHYRGCAMDGFDFLAELLTGFGLDLVRWDGDRAVPVIINGLSAREVPTALETNRDHTLVICDEDLTEAWSSYGKTLALPASYASLEAAVDNFTCLAATQKQTTAAKKQQPQKS</sequence>
<dbReference type="PANTHER" id="PTHR33525:SF3">
    <property type="entry name" value="RIBONUCLEASE Y"/>
    <property type="match status" value="1"/>
</dbReference>
<dbReference type="InterPro" id="IPR001789">
    <property type="entry name" value="Sig_transdc_resp-reg_receiver"/>
</dbReference>
<dbReference type="PROSITE" id="PS50110">
    <property type="entry name" value="RESPONSE_REGULATORY"/>
    <property type="match status" value="1"/>
</dbReference>
<accession>A0A368KPQ1</accession>
<name>A0A368KPQ1_9BACT</name>
<dbReference type="SUPFAM" id="SSF52172">
    <property type="entry name" value="CheY-like"/>
    <property type="match status" value="1"/>
</dbReference>
<dbReference type="Pfam" id="PF00072">
    <property type="entry name" value="Response_reg"/>
    <property type="match status" value="1"/>
</dbReference>
<dbReference type="PANTHER" id="PTHR33525">
    <property type="match status" value="1"/>
</dbReference>
<protein>
    <submittedName>
        <fullName evidence="4">Response regulator</fullName>
    </submittedName>
</protein>
<dbReference type="InterPro" id="IPR013976">
    <property type="entry name" value="HDOD"/>
</dbReference>
<dbReference type="EMBL" id="QPEX01000039">
    <property type="protein sequence ID" value="RCS43275.1"/>
    <property type="molecule type" value="Genomic_DNA"/>
</dbReference>
<feature type="modified residue" description="4-aspartylphosphate" evidence="1">
    <location>
        <position position="56"/>
    </location>
</feature>
<organism evidence="4 5">
    <name type="scientific">Bremerella cremea</name>
    <dbReference type="NCBI Taxonomy" id="1031537"/>
    <lineage>
        <taxon>Bacteria</taxon>
        <taxon>Pseudomonadati</taxon>
        <taxon>Planctomycetota</taxon>
        <taxon>Planctomycetia</taxon>
        <taxon>Pirellulales</taxon>
        <taxon>Pirellulaceae</taxon>
        <taxon>Bremerella</taxon>
    </lineage>
</organism>
<dbReference type="GO" id="GO:0000160">
    <property type="term" value="P:phosphorelay signal transduction system"/>
    <property type="evidence" value="ECO:0007669"/>
    <property type="project" value="InterPro"/>
</dbReference>
<dbReference type="RefSeq" id="WP_114371010.1">
    <property type="nucleotide sequence ID" value="NZ_QPEX01000039.1"/>
</dbReference>
<feature type="domain" description="Response regulatory" evidence="2">
    <location>
        <begin position="7"/>
        <end position="121"/>
    </location>
</feature>
<dbReference type="CDD" id="cd00156">
    <property type="entry name" value="REC"/>
    <property type="match status" value="1"/>
</dbReference>
<keyword evidence="1" id="KW-0597">Phosphoprotein</keyword>
<dbReference type="Pfam" id="PF08668">
    <property type="entry name" value="HDOD"/>
    <property type="match status" value="1"/>
</dbReference>
<proteinExistence type="predicted"/>
<gene>
    <name evidence="4" type="ORF">DTL42_19165</name>
</gene>
<feature type="domain" description="HDOD" evidence="3">
    <location>
        <begin position="166"/>
        <end position="363"/>
    </location>
</feature>
<dbReference type="Gene3D" id="3.40.50.2300">
    <property type="match status" value="1"/>
</dbReference>
<dbReference type="SUPFAM" id="SSF109604">
    <property type="entry name" value="HD-domain/PDEase-like"/>
    <property type="match status" value="1"/>
</dbReference>
<comment type="caution">
    <text evidence="4">The sequence shown here is derived from an EMBL/GenBank/DDBJ whole genome shotgun (WGS) entry which is preliminary data.</text>
</comment>
<dbReference type="SMART" id="SM00448">
    <property type="entry name" value="REC"/>
    <property type="match status" value="1"/>
</dbReference>
<dbReference type="PROSITE" id="PS51833">
    <property type="entry name" value="HDOD"/>
    <property type="match status" value="1"/>
</dbReference>
<evidence type="ECO:0000256" key="1">
    <source>
        <dbReference type="PROSITE-ProRule" id="PRU00169"/>
    </source>
</evidence>
<dbReference type="Gene3D" id="1.10.3210.10">
    <property type="entry name" value="Hypothetical protein af1432"/>
    <property type="match status" value="1"/>
</dbReference>